<comment type="caution">
    <text evidence="1">The sequence shown here is derived from an EMBL/GenBank/DDBJ whole genome shotgun (WGS) entry which is preliminary data.</text>
</comment>
<keyword evidence="2" id="KW-1185">Reference proteome</keyword>
<dbReference type="EMBL" id="MUXU01000001">
    <property type="protein sequence ID" value="OOR93870.1"/>
    <property type="molecule type" value="Genomic_DNA"/>
</dbReference>
<reference evidence="1 2" key="1">
    <citation type="submission" date="2017-02" db="EMBL/GenBank/DDBJ databases">
        <title>Draft genome sequence of Moraxella caviae CCUG 355 type strain.</title>
        <authorList>
            <person name="Engstrom-Jakobsson H."/>
            <person name="Salva-Serra F."/>
            <person name="Thorell K."/>
            <person name="Gonzales-Siles L."/>
            <person name="Karlsson R."/>
            <person name="Boulund F."/>
            <person name="Engstrand L."/>
            <person name="Moore E."/>
        </authorList>
    </citation>
    <scope>NUCLEOTIDE SEQUENCE [LARGE SCALE GENOMIC DNA]</scope>
    <source>
        <strain evidence="1 2">CCUG 355</strain>
    </source>
</reference>
<dbReference type="STRING" id="34060.B0181_00020"/>
<protein>
    <submittedName>
        <fullName evidence="1">Uncharacterized protein</fullName>
    </submittedName>
</protein>
<organism evidence="1 2">
    <name type="scientific">Moraxella caviae</name>
    <dbReference type="NCBI Taxonomy" id="34060"/>
    <lineage>
        <taxon>Bacteria</taxon>
        <taxon>Pseudomonadati</taxon>
        <taxon>Pseudomonadota</taxon>
        <taxon>Gammaproteobacteria</taxon>
        <taxon>Moraxellales</taxon>
        <taxon>Moraxellaceae</taxon>
        <taxon>Moraxella</taxon>
    </lineage>
</organism>
<name>A0A1T0ADU6_9GAMM</name>
<sequence>MCFGSWIGLCAPTKTHQSNSLFSFFDMLILLDLPSKSVSLVLLKCLCFAGFIALKLRHTFVFGCLTHAKTSAKTH</sequence>
<evidence type="ECO:0000313" key="2">
    <source>
        <dbReference type="Proteomes" id="UP000190435"/>
    </source>
</evidence>
<dbReference type="Proteomes" id="UP000190435">
    <property type="component" value="Unassembled WGS sequence"/>
</dbReference>
<evidence type="ECO:0000313" key="1">
    <source>
        <dbReference type="EMBL" id="OOR93870.1"/>
    </source>
</evidence>
<dbReference type="AlphaFoldDB" id="A0A1T0ADU6"/>
<proteinExistence type="predicted"/>
<accession>A0A1T0ADU6</accession>
<gene>
    <name evidence="1" type="ORF">B0181_00020</name>
</gene>